<dbReference type="PANTHER" id="PTHR32166">
    <property type="entry name" value="OSJNBA0013A04.12 PROTEIN"/>
    <property type="match status" value="1"/>
</dbReference>
<dbReference type="Proteomes" id="UP001187471">
    <property type="component" value="Unassembled WGS sequence"/>
</dbReference>
<keyword evidence="4" id="KW-0862">Zinc</keyword>
<dbReference type="GO" id="GO:0008270">
    <property type="term" value="F:zinc ion binding"/>
    <property type="evidence" value="ECO:0007669"/>
    <property type="project" value="UniProtKB-KW"/>
</dbReference>
<keyword evidence="11" id="KW-1185">Reference proteome</keyword>
<evidence type="ECO:0000256" key="3">
    <source>
        <dbReference type="ARBA" id="ARBA00022771"/>
    </source>
</evidence>
<dbReference type="PROSITE" id="PS50808">
    <property type="entry name" value="ZF_BED"/>
    <property type="match status" value="1"/>
</dbReference>
<protein>
    <recommendedName>
        <fullName evidence="9">BED-type domain-containing protein</fullName>
    </recommendedName>
</protein>
<dbReference type="InterPro" id="IPR007021">
    <property type="entry name" value="DUF659"/>
</dbReference>
<feature type="region of interest" description="Disordered" evidence="8">
    <location>
        <begin position="1"/>
        <end position="21"/>
    </location>
</feature>
<evidence type="ECO:0000259" key="9">
    <source>
        <dbReference type="PROSITE" id="PS50808"/>
    </source>
</evidence>
<dbReference type="EMBL" id="JAVXUO010001184">
    <property type="protein sequence ID" value="KAK2985205.1"/>
    <property type="molecule type" value="Genomic_DNA"/>
</dbReference>
<dbReference type="InterPro" id="IPR003656">
    <property type="entry name" value="Znf_BED"/>
</dbReference>
<keyword evidence="2" id="KW-0479">Metal-binding</keyword>
<reference evidence="10" key="1">
    <citation type="submission" date="2022-12" db="EMBL/GenBank/DDBJ databases">
        <title>Draft genome assemblies for two species of Escallonia (Escalloniales).</title>
        <authorList>
            <person name="Chanderbali A."/>
            <person name="Dervinis C."/>
            <person name="Anghel I."/>
            <person name="Soltis D."/>
            <person name="Soltis P."/>
            <person name="Zapata F."/>
        </authorList>
    </citation>
    <scope>NUCLEOTIDE SEQUENCE</scope>
    <source>
        <strain evidence="10">UCBG92.1500</strain>
        <tissue evidence="10">Leaf</tissue>
    </source>
</reference>
<dbReference type="SUPFAM" id="SSF53098">
    <property type="entry name" value="Ribonuclease H-like"/>
    <property type="match status" value="1"/>
</dbReference>
<accession>A0AA88RM39</accession>
<dbReference type="GO" id="GO:0005634">
    <property type="term" value="C:nucleus"/>
    <property type="evidence" value="ECO:0007669"/>
    <property type="project" value="UniProtKB-SubCell"/>
</dbReference>
<evidence type="ECO:0000313" key="10">
    <source>
        <dbReference type="EMBL" id="KAK2985205.1"/>
    </source>
</evidence>
<dbReference type="GO" id="GO:0046983">
    <property type="term" value="F:protein dimerization activity"/>
    <property type="evidence" value="ECO:0007669"/>
    <property type="project" value="InterPro"/>
</dbReference>
<keyword evidence="3 7" id="KW-0863">Zinc-finger</keyword>
<sequence length="511" mass="57451">MTDNSSSIASAPARSDDPAWAHGKVVEGKRNNTICIHCDKHLKGGGITRLKMHLAGVTGQVEACKKAPHDVRWQMKQLLEGYQKAKARKEKLNVNIGYGDCIDVDDDSEDIALSADSVGNAGKKKGKEVAVASKRKKVSSFFAPRTTPGSQPSIKSAMATKEMVDNAKLAVALGGTMLMYHLMGLILTVGPGFKAPSFHDLRGNLLRTLVDEISTYLDEFRPIWELYGCSVMSDGWSNRRQEPVINFLLAKSVVGKKVAKLVLEDRDFWLQCQHVVKLSEPLMRVLRLTDGDEKPSMGYLYEAIDKAKETIKSNLKNRLSFYMPVLRVIDARWDKQLSSPLHSAGCFLNPGIFFKPSFKKQKEVTRGLLSTITALVPDDYMQDLISSQLEEYKQAIGDFGMPIAVRQREKLNPVAWWEQFGNNCPDLQKFAIRVLSQCTSATGCERNWSVFEFIHSKKRNRLEHKRLNDLVFVRYNLKLRERAIGRTKEALDPVSLDNIDVLADWVSEEES</sequence>
<keyword evidence="5" id="KW-0238">DNA-binding</keyword>
<comment type="caution">
    <text evidence="10">The sequence shown here is derived from an EMBL/GenBank/DDBJ whole genome shotgun (WGS) entry which is preliminary data.</text>
</comment>
<dbReference type="InterPro" id="IPR008906">
    <property type="entry name" value="HATC_C_dom"/>
</dbReference>
<feature type="non-terminal residue" evidence="10">
    <location>
        <position position="511"/>
    </location>
</feature>
<dbReference type="GO" id="GO:0003677">
    <property type="term" value="F:DNA binding"/>
    <property type="evidence" value="ECO:0007669"/>
    <property type="project" value="UniProtKB-KW"/>
</dbReference>
<evidence type="ECO:0000256" key="5">
    <source>
        <dbReference type="ARBA" id="ARBA00023125"/>
    </source>
</evidence>
<evidence type="ECO:0000256" key="2">
    <source>
        <dbReference type="ARBA" id="ARBA00022723"/>
    </source>
</evidence>
<evidence type="ECO:0000313" key="11">
    <source>
        <dbReference type="Proteomes" id="UP001187471"/>
    </source>
</evidence>
<dbReference type="AlphaFoldDB" id="A0AA88RM39"/>
<dbReference type="Pfam" id="PF02892">
    <property type="entry name" value="zf-BED"/>
    <property type="match status" value="1"/>
</dbReference>
<dbReference type="InterPro" id="IPR012337">
    <property type="entry name" value="RNaseH-like_sf"/>
</dbReference>
<organism evidence="10 11">
    <name type="scientific">Escallonia rubra</name>
    <dbReference type="NCBI Taxonomy" id="112253"/>
    <lineage>
        <taxon>Eukaryota</taxon>
        <taxon>Viridiplantae</taxon>
        <taxon>Streptophyta</taxon>
        <taxon>Embryophyta</taxon>
        <taxon>Tracheophyta</taxon>
        <taxon>Spermatophyta</taxon>
        <taxon>Magnoliopsida</taxon>
        <taxon>eudicotyledons</taxon>
        <taxon>Gunneridae</taxon>
        <taxon>Pentapetalae</taxon>
        <taxon>asterids</taxon>
        <taxon>campanulids</taxon>
        <taxon>Escalloniales</taxon>
        <taxon>Escalloniaceae</taxon>
        <taxon>Escallonia</taxon>
    </lineage>
</organism>
<dbReference type="PANTHER" id="PTHR32166:SF122">
    <property type="entry name" value="OS09G0499600 PROTEIN"/>
    <property type="match status" value="1"/>
</dbReference>
<comment type="subcellular location">
    <subcellularLocation>
        <location evidence="1">Nucleus</location>
    </subcellularLocation>
</comment>
<proteinExistence type="predicted"/>
<keyword evidence="6" id="KW-0539">Nucleus</keyword>
<dbReference type="Pfam" id="PF05699">
    <property type="entry name" value="Dimer_Tnp_hAT"/>
    <property type="match status" value="1"/>
</dbReference>
<evidence type="ECO:0000256" key="6">
    <source>
        <dbReference type="ARBA" id="ARBA00023242"/>
    </source>
</evidence>
<feature type="domain" description="BED-type" evidence="9">
    <location>
        <begin position="14"/>
        <end position="71"/>
    </location>
</feature>
<evidence type="ECO:0000256" key="1">
    <source>
        <dbReference type="ARBA" id="ARBA00004123"/>
    </source>
</evidence>
<name>A0AA88RM39_9ASTE</name>
<gene>
    <name evidence="10" type="ORF">RJ640_010494</name>
</gene>
<evidence type="ECO:0000256" key="4">
    <source>
        <dbReference type="ARBA" id="ARBA00022833"/>
    </source>
</evidence>
<dbReference type="Pfam" id="PF04937">
    <property type="entry name" value="DUF659"/>
    <property type="match status" value="1"/>
</dbReference>
<evidence type="ECO:0000256" key="8">
    <source>
        <dbReference type="SAM" id="MobiDB-lite"/>
    </source>
</evidence>
<evidence type="ECO:0000256" key="7">
    <source>
        <dbReference type="PROSITE-ProRule" id="PRU00027"/>
    </source>
</evidence>